<dbReference type="Pfam" id="PF14784">
    <property type="entry name" value="ECSIT_C"/>
    <property type="match status" value="1"/>
</dbReference>
<proteinExistence type="inferred from homology"/>
<dbReference type="EMBL" id="DS268426">
    <property type="protein sequence ID" value="EFO93054.1"/>
    <property type="molecule type" value="Genomic_DNA"/>
</dbReference>
<evidence type="ECO:0000256" key="3">
    <source>
        <dbReference type="ARBA" id="ARBA00004496"/>
    </source>
</evidence>
<evidence type="ECO:0000256" key="6">
    <source>
        <dbReference type="ARBA" id="ARBA00022490"/>
    </source>
</evidence>
<evidence type="ECO:0000256" key="5">
    <source>
        <dbReference type="ARBA" id="ARBA00019998"/>
    </source>
</evidence>
<dbReference type="PANTHER" id="PTHR13113">
    <property type="entry name" value="ECSIT EVOLUTIONARILY CONSERVED SIGNALING INTERMEDIATE IN TOLL PATHWAYS"/>
    <property type="match status" value="1"/>
</dbReference>
<evidence type="ECO:0000256" key="8">
    <source>
        <dbReference type="ARBA" id="ARBA00022859"/>
    </source>
</evidence>
<evidence type="ECO:0000256" key="7">
    <source>
        <dbReference type="ARBA" id="ARBA00022588"/>
    </source>
</evidence>
<protein>
    <recommendedName>
        <fullName evidence="5">Evolutionarily conserved signaling intermediate in Toll pathway, mitochondrial</fullName>
    </recommendedName>
</protein>
<dbReference type="GO" id="GO:0005739">
    <property type="term" value="C:mitochondrion"/>
    <property type="evidence" value="ECO:0007669"/>
    <property type="project" value="UniProtKB-SubCell"/>
</dbReference>
<evidence type="ECO:0000256" key="9">
    <source>
        <dbReference type="ARBA" id="ARBA00022946"/>
    </source>
</evidence>
<comment type="subcellular location">
    <subcellularLocation>
        <location evidence="3">Cytoplasm</location>
    </subcellularLocation>
    <subcellularLocation>
        <location evidence="2">Mitochondrion</location>
    </subcellularLocation>
    <subcellularLocation>
        <location evidence="1">Nucleus</location>
    </subcellularLocation>
</comment>
<evidence type="ECO:0000256" key="1">
    <source>
        <dbReference type="ARBA" id="ARBA00004123"/>
    </source>
</evidence>
<organism evidence="14">
    <name type="scientific">Caenorhabditis remanei</name>
    <name type="common">Caenorhabditis vulgaris</name>
    <dbReference type="NCBI Taxonomy" id="31234"/>
    <lineage>
        <taxon>Eukaryota</taxon>
        <taxon>Metazoa</taxon>
        <taxon>Ecdysozoa</taxon>
        <taxon>Nematoda</taxon>
        <taxon>Chromadorea</taxon>
        <taxon>Rhabditida</taxon>
        <taxon>Rhabditina</taxon>
        <taxon>Rhabditomorpha</taxon>
        <taxon>Rhabditoidea</taxon>
        <taxon>Rhabditidae</taxon>
        <taxon>Peloderinae</taxon>
        <taxon>Caenorhabditis</taxon>
    </lineage>
</organism>
<evidence type="ECO:0000313" key="14">
    <source>
        <dbReference type="Proteomes" id="UP000008281"/>
    </source>
</evidence>
<keyword evidence="14" id="KW-1185">Reference proteome</keyword>
<dbReference type="STRING" id="31234.E3M651"/>
<keyword evidence="7" id="KW-0399">Innate immunity</keyword>
<dbReference type="PANTHER" id="PTHR13113:SF1">
    <property type="entry name" value="EVOLUTIONARILY CONSERVED SIGNALING INTERMEDIATE IN TOLL PATHWAY, MITOCHONDRIAL"/>
    <property type="match status" value="1"/>
</dbReference>
<reference evidence="13" key="1">
    <citation type="submission" date="2007-07" db="EMBL/GenBank/DDBJ databases">
        <title>PCAP assembly of the Caenorhabditis remanei genome.</title>
        <authorList>
            <consortium name="The Caenorhabditis remanei Sequencing Consortium"/>
            <person name="Wilson R.K."/>
        </authorList>
    </citation>
    <scope>NUCLEOTIDE SEQUENCE [LARGE SCALE GENOMIC DNA]</scope>
    <source>
        <strain evidence="13">PB4641</strain>
    </source>
</reference>
<accession>E3M651</accession>
<dbReference type="OrthoDB" id="10064298at2759"/>
<dbReference type="SMART" id="SM01284">
    <property type="entry name" value="ECSIT_Cterm"/>
    <property type="match status" value="1"/>
</dbReference>
<evidence type="ECO:0000256" key="2">
    <source>
        <dbReference type="ARBA" id="ARBA00004173"/>
    </source>
</evidence>
<dbReference type="GO" id="GO:0045087">
    <property type="term" value="P:innate immune response"/>
    <property type="evidence" value="ECO:0007669"/>
    <property type="project" value="UniProtKB-KW"/>
</dbReference>
<dbReference type="OMA" id="PRELQCN"/>
<keyword evidence="10" id="KW-0496">Mitochondrion</keyword>
<dbReference type="HOGENOM" id="CLU_046917_1_0_1"/>
<evidence type="ECO:0000259" key="12">
    <source>
        <dbReference type="SMART" id="SM01284"/>
    </source>
</evidence>
<evidence type="ECO:0000256" key="4">
    <source>
        <dbReference type="ARBA" id="ARBA00007674"/>
    </source>
</evidence>
<keyword evidence="11" id="KW-0539">Nucleus</keyword>
<evidence type="ECO:0000313" key="13">
    <source>
        <dbReference type="EMBL" id="EFO93054.1"/>
    </source>
</evidence>
<dbReference type="AlphaFoldDB" id="E3M651"/>
<dbReference type="InterPro" id="IPR010418">
    <property type="entry name" value="ECSIT"/>
</dbReference>
<dbReference type="Pfam" id="PF06239">
    <property type="entry name" value="ECSIT_N"/>
    <property type="match status" value="1"/>
</dbReference>
<dbReference type="InterPro" id="IPR011990">
    <property type="entry name" value="TPR-like_helical_dom_sf"/>
</dbReference>
<dbReference type="eggNOG" id="KOG3941">
    <property type="taxonomic scope" value="Eukaryota"/>
</dbReference>
<dbReference type="GO" id="GO:0007178">
    <property type="term" value="P:cell surface receptor protein serine/threonine kinase signaling pathway"/>
    <property type="evidence" value="ECO:0007669"/>
    <property type="project" value="TreeGrafter"/>
</dbReference>
<keyword evidence="9" id="KW-0809">Transit peptide</keyword>
<dbReference type="Proteomes" id="UP000008281">
    <property type="component" value="Unassembled WGS sequence"/>
</dbReference>
<gene>
    <name evidence="13" type="ORF">CRE_10090</name>
</gene>
<evidence type="ECO:0000256" key="10">
    <source>
        <dbReference type="ARBA" id="ARBA00023128"/>
    </source>
</evidence>
<dbReference type="InterPro" id="IPR029342">
    <property type="entry name" value="ECIST_C"/>
</dbReference>
<comment type="similarity">
    <text evidence="4">Belongs to the ECSIT family.</text>
</comment>
<keyword evidence="6" id="KW-0963">Cytoplasm</keyword>
<sequence length="352" mass="40741">MVLARFSKHFNLISSRSLSTVNQDFGLVHVEKQFEAIEPKKRDKDAFMAAIGTFKEKRGRTHVEFINTALKYVKDYGVHKDLETYKSLLDVFPKGKMIPQTVFQKVFLHYPQQQNCAVKVLDEMEWHGVQPDKEIHDIVVNAFGEWNFATKKVKRMLYWMPKLKHSNKYLDRRSVEGLSLTPSELAGIALKMMNRDPATSISLLKFSDSSDPKDKWMATAQSPSQQRLLSELSRGEEVFVDSGLVYVQDNKVPFISLTGSTKLKPLDEFKKEEMDDDYTNWFEDWKKQRIEAKRSYFLSVHQQDHETIFAVGAIFQNDNSTALRWIDQLQKTNPSLGNLQIRVRLDGKPIIS</sequence>
<keyword evidence="8" id="KW-0391">Immunity</keyword>
<dbReference type="Gene3D" id="1.25.40.10">
    <property type="entry name" value="Tetratricopeptide repeat domain"/>
    <property type="match status" value="1"/>
</dbReference>
<feature type="domain" description="ECSIT C-terminal" evidence="12">
    <location>
        <begin position="222"/>
        <end position="346"/>
    </location>
</feature>
<name>E3M651_CAERE</name>
<dbReference type="InParanoid" id="E3M651"/>
<evidence type="ECO:0000256" key="11">
    <source>
        <dbReference type="ARBA" id="ARBA00023242"/>
    </source>
</evidence>
<dbReference type="GO" id="GO:0005634">
    <property type="term" value="C:nucleus"/>
    <property type="evidence" value="ECO:0007669"/>
    <property type="project" value="UniProtKB-SubCell"/>
</dbReference>
<dbReference type="FunCoup" id="E3M651">
    <property type="interactions" value="1589"/>
</dbReference>
<dbReference type="InterPro" id="IPR046448">
    <property type="entry name" value="ECSIT_N"/>
</dbReference>